<evidence type="ECO:0000313" key="7">
    <source>
        <dbReference type="Proteomes" id="UP000007879"/>
    </source>
</evidence>
<dbReference type="Gene3D" id="1.25.40.20">
    <property type="entry name" value="Ankyrin repeat-containing domain"/>
    <property type="match status" value="1"/>
</dbReference>
<keyword evidence="7" id="KW-1185">Reference proteome</keyword>
<evidence type="ECO:0000313" key="6">
    <source>
        <dbReference type="EnsemblMetazoa" id="XP_019857661.1"/>
    </source>
</evidence>
<dbReference type="InterPro" id="IPR000488">
    <property type="entry name" value="Death_dom"/>
</dbReference>
<dbReference type="PANTHER" id="PTHR24173:SF74">
    <property type="entry name" value="ANKYRIN REPEAT DOMAIN-CONTAINING PROTEIN 16"/>
    <property type="match status" value="1"/>
</dbReference>
<evidence type="ECO:0000256" key="1">
    <source>
        <dbReference type="ARBA" id="ARBA00022737"/>
    </source>
</evidence>
<evidence type="ECO:0000256" key="4">
    <source>
        <dbReference type="SAM" id="Coils"/>
    </source>
</evidence>
<feature type="coiled-coil region" evidence="4">
    <location>
        <begin position="423"/>
        <end position="450"/>
    </location>
</feature>
<dbReference type="SMART" id="SM00248">
    <property type="entry name" value="ANK"/>
    <property type="match status" value="3"/>
</dbReference>
<feature type="repeat" description="ANK" evidence="3">
    <location>
        <begin position="19"/>
        <end position="51"/>
    </location>
</feature>
<dbReference type="GeneID" id="109585948"/>
<feature type="repeat" description="ANK" evidence="3">
    <location>
        <begin position="52"/>
        <end position="84"/>
    </location>
</feature>
<keyword evidence="2 3" id="KW-0040">ANK repeat</keyword>
<dbReference type="KEGG" id="aqu:109585948"/>
<dbReference type="InterPro" id="IPR002110">
    <property type="entry name" value="Ankyrin_rpt"/>
</dbReference>
<protein>
    <recommendedName>
        <fullName evidence="5">Death domain-containing protein</fullName>
    </recommendedName>
</protein>
<evidence type="ECO:0000259" key="5">
    <source>
        <dbReference type="PROSITE" id="PS50017"/>
    </source>
</evidence>
<dbReference type="PROSITE" id="PS50297">
    <property type="entry name" value="ANK_REP_REGION"/>
    <property type="match status" value="2"/>
</dbReference>
<dbReference type="RefSeq" id="XP_019857661.1">
    <property type="nucleotide sequence ID" value="XM_020002102.1"/>
</dbReference>
<dbReference type="AlphaFoldDB" id="A0AAN0JLM5"/>
<feature type="domain" description="Death" evidence="5">
    <location>
        <begin position="385"/>
        <end position="453"/>
    </location>
</feature>
<dbReference type="PROSITE" id="PS50017">
    <property type="entry name" value="DEATH_DOMAIN"/>
    <property type="match status" value="1"/>
</dbReference>
<keyword evidence="1" id="KW-0677">Repeat</keyword>
<dbReference type="Pfam" id="PF00531">
    <property type="entry name" value="Death"/>
    <property type="match status" value="1"/>
</dbReference>
<dbReference type="PRINTS" id="PR01415">
    <property type="entry name" value="ANKYRIN"/>
</dbReference>
<keyword evidence="4" id="KW-0175">Coiled coil</keyword>
<dbReference type="EnsemblMetazoa" id="XM_020002102.1">
    <property type="protein sequence ID" value="XP_019857661.1"/>
    <property type="gene ID" value="LOC109585948"/>
</dbReference>
<dbReference type="Pfam" id="PF12796">
    <property type="entry name" value="Ank_2"/>
    <property type="match status" value="1"/>
</dbReference>
<accession>A0AAN0JLM5</accession>
<evidence type="ECO:0000256" key="2">
    <source>
        <dbReference type="ARBA" id="ARBA00023043"/>
    </source>
</evidence>
<dbReference type="Proteomes" id="UP000007879">
    <property type="component" value="Unassembled WGS sequence"/>
</dbReference>
<name>A0AAN0JLM5_AMPQE</name>
<dbReference type="CDD" id="cd01670">
    <property type="entry name" value="Death"/>
    <property type="match status" value="1"/>
</dbReference>
<proteinExistence type="predicted"/>
<dbReference type="PROSITE" id="PS50088">
    <property type="entry name" value="ANK_REPEAT"/>
    <property type="match status" value="2"/>
</dbReference>
<organism evidence="6 7">
    <name type="scientific">Amphimedon queenslandica</name>
    <name type="common">Sponge</name>
    <dbReference type="NCBI Taxonomy" id="400682"/>
    <lineage>
        <taxon>Eukaryota</taxon>
        <taxon>Metazoa</taxon>
        <taxon>Porifera</taxon>
        <taxon>Demospongiae</taxon>
        <taxon>Heteroscleromorpha</taxon>
        <taxon>Haplosclerida</taxon>
        <taxon>Niphatidae</taxon>
        <taxon>Amphimedon</taxon>
    </lineage>
</organism>
<dbReference type="SUPFAM" id="SSF48403">
    <property type="entry name" value="Ankyrin repeat"/>
    <property type="match status" value="1"/>
</dbReference>
<dbReference type="GO" id="GO:0007165">
    <property type="term" value="P:signal transduction"/>
    <property type="evidence" value="ECO:0007669"/>
    <property type="project" value="InterPro"/>
</dbReference>
<reference evidence="6" key="2">
    <citation type="submission" date="2024-06" db="UniProtKB">
        <authorList>
            <consortium name="EnsemblMetazoa"/>
        </authorList>
    </citation>
    <scope>IDENTIFICATION</scope>
</reference>
<evidence type="ECO:0000256" key="3">
    <source>
        <dbReference type="PROSITE-ProRule" id="PRU00023"/>
    </source>
</evidence>
<dbReference type="PANTHER" id="PTHR24173">
    <property type="entry name" value="ANKYRIN REPEAT CONTAINING"/>
    <property type="match status" value="1"/>
</dbReference>
<dbReference type="InterPro" id="IPR011029">
    <property type="entry name" value="DEATH-like_dom_sf"/>
</dbReference>
<dbReference type="InterPro" id="IPR036770">
    <property type="entry name" value="Ankyrin_rpt-contain_sf"/>
</dbReference>
<sequence>MRTALSNGADINWHHPGLLNYTPLHVAAECNRSDAVQWLLSKGATVDSRDKLGQTPLMYAARNGHTQVVTMLLEKGADVTASDIVGWTALDHAEQYRRSDIATLLRVHSAKRDGVFDEFLLDSLGLTFIPDLFSKSDLLSLLKHLLLVSPIVSSTGPTRYFLPIVLSPEKITKEQKETFTETCDPLVISFNSKLVLQGLFPTLIVSLLSRKESPHFFIDSKSPFFPKQLRHAVKLYSEDLFGSVIFVDEHKFIEVYFTGNPKDCSVLRPVILEGLSASAAALAYNEETLGISAVTYCPQKHRSRETERNPHPIEISYKRDPPEIRCSIETDLPPIALTDERQSCWLLDPVPPSVVPIETFLPEGSVLNEFHAPVILKAVKKIVNEWDTLGLYLGVQNEDLLSIDFNSLHQINVCRKNMIVHWLKTGTATREKLIKALEDLERNDVAAEVKRLPYQ</sequence>
<dbReference type="Gene3D" id="1.10.533.10">
    <property type="entry name" value="Death Domain, Fas"/>
    <property type="match status" value="1"/>
</dbReference>
<reference evidence="7" key="1">
    <citation type="journal article" date="2010" name="Nature">
        <title>The Amphimedon queenslandica genome and the evolution of animal complexity.</title>
        <authorList>
            <person name="Srivastava M."/>
            <person name="Simakov O."/>
            <person name="Chapman J."/>
            <person name="Fahey B."/>
            <person name="Gauthier M.E."/>
            <person name="Mitros T."/>
            <person name="Richards G.S."/>
            <person name="Conaco C."/>
            <person name="Dacre M."/>
            <person name="Hellsten U."/>
            <person name="Larroux C."/>
            <person name="Putnam N.H."/>
            <person name="Stanke M."/>
            <person name="Adamska M."/>
            <person name="Darling A."/>
            <person name="Degnan S.M."/>
            <person name="Oakley T.H."/>
            <person name="Plachetzki D.C."/>
            <person name="Zhai Y."/>
            <person name="Adamski M."/>
            <person name="Calcino A."/>
            <person name="Cummins S.F."/>
            <person name="Goodstein D.M."/>
            <person name="Harris C."/>
            <person name="Jackson D.J."/>
            <person name="Leys S.P."/>
            <person name="Shu S."/>
            <person name="Woodcroft B.J."/>
            <person name="Vervoort M."/>
            <person name="Kosik K.S."/>
            <person name="Manning G."/>
            <person name="Degnan B.M."/>
            <person name="Rokhsar D.S."/>
        </authorList>
    </citation>
    <scope>NUCLEOTIDE SEQUENCE [LARGE SCALE GENOMIC DNA]</scope>
</reference>
<dbReference type="SUPFAM" id="SSF47986">
    <property type="entry name" value="DEATH domain"/>
    <property type="match status" value="1"/>
</dbReference>